<keyword evidence="1" id="KW-0812">Transmembrane</keyword>
<reference evidence="2 3" key="1">
    <citation type="submission" date="2018-10" db="EMBL/GenBank/DDBJ databases">
        <title>Draft genome sequence of the microsporidian Tubulinosema ratisbonensis.</title>
        <authorList>
            <person name="Polonais V."/>
            <person name="Peyretaillade E."/>
            <person name="Niehus S."/>
            <person name="Wawrzyniak I."/>
            <person name="Franchet A."/>
            <person name="Gaspin C."/>
            <person name="Reichstadt M."/>
            <person name="Belser C."/>
            <person name="Labadie K."/>
            <person name="Delbac F."/>
            <person name="Ferrandon D."/>
        </authorList>
    </citation>
    <scope>NUCLEOTIDE SEQUENCE [LARGE SCALE GENOMIC DNA]</scope>
    <source>
        <strain evidence="2 3">Franzen</strain>
    </source>
</reference>
<evidence type="ECO:0000256" key="1">
    <source>
        <dbReference type="SAM" id="Phobius"/>
    </source>
</evidence>
<sequence length="289" mass="34141">MRKAQNKKTILKIPDNADLKNDQVNELTSVLYKGFSWFDTVSVELFYSFLITYLLLLKLALSIYIVILLHILLVIVALAFKMSKKSLVSLNCSILLETVLNISSLASPITCFLILILNIFNLIKLISHIFTNFTPKFFFYTHSIKIFYICLVCYSFIFFFLGYVKGCLSKFRTDAIKSFKIFEYYYIKTKFIFVITWLAYLNFFFKLNRYFFFVISIGILIILLVSIRRIFLRRMNLRQHNEAIFFILSTDKMILAIVILNLLYLEYELRDSNFTYYLSLSVFQGTLVY</sequence>
<organism evidence="2 3">
    <name type="scientific">Tubulinosema ratisbonensis</name>
    <dbReference type="NCBI Taxonomy" id="291195"/>
    <lineage>
        <taxon>Eukaryota</taxon>
        <taxon>Fungi</taxon>
        <taxon>Fungi incertae sedis</taxon>
        <taxon>Microsporidia</taxon>
        <taxon>Tubulinosematoidea</taxon>
        <taxon>Tubulinosematidae</taxon>
        <taxon>Tubulinosema</taxon>
    </lineage>
</organism>
<evidence type="ECO:0000313" key="3">
    <source>
        <dbReference type="Proteomes" id="UP000282876"/>
    </source>
</evidence>
<dbReference type="AlphaFoldDB" id="A0A437ALA5"/>
<keyword evidence="1" id="KW-1133">Transmembrane helix</keyword>
<evidence type="ECO:0000313" key="2">
    <source>
        <dbReference type="EMBL" id="RVD91884.1"/>
    </source>
</evidence>
<feature type="transmembrane region" description="Helical" evidence="1">
    <location>
        <begin position="185"/>
        <end position="204"/>
    </location>
</feature>
<keyword evidence="3" id="KW-1185">Reference proteome</keyword>
<comment type="caution">
    <text evidence="2">The sequence shown here is derived from an EMBL/GenBank/DDBJ whole genome shotgun (WGS) entry which is preliminary data.</text>
</comment>
<dbReference type="Proteomes" id="UP000282876">
    <property type="component" value="Unassembled WGS sequence"/>
</dbReference>
<name>A0A437ALA5_9MICR</name>
<accession>A0A437ALA5</accession>
<keyword evidence="1" id="KW-0472">Membrane</keyword>
<dbReference type="VEuPathDB" id="MicrosporidiaDB:TUBRATIS_16430"/>
<protein>
    <submittedName>
        <fullName evidence="2">Uncharacterized protein</fullName>
    </submittedName>
</protein>
<gene>
    <name evidence="2" type="ORF">TUBRATIS_16430</name>
</gene>
<feature type="transmembrane region" description="Helical" evidence="1">
    <location>
        <begin position="35"/>
        <end position="55"/>
    </location>
</feature>
<feature type="transmembrane region" description="Helical" evidence="1">
    <location>
        <begin position="146"/>
        <end position="164"/>
    </location>
</feature>
<feature type="transmembrane region" description="Helical" evidence="1">
    <location>
        <begin position="61"/>
        <end position="80"/>
    </location>
</feature>
<proteinExistence type="predicted"/>
<feature type="transmembrane region" description="Helical" evidence="1">
    <location>
        <begin position="210"/>
        <end position="231"/>
    </location>
</feature>
<feature type="transmembrane region" description="Helical" evidence="1">
    <location>
        <begin position="243"/>
        <end position="264"/>
    </location>
</feature>
<dbReference type="EMBL" id="RCSS01000381">
    <property type="protein sequence ID" value="RVD91884.1"/>
    <property type="molecule type" value="Genomic_DNA"/>
</dbReference>
<feature type="transmembrane region" description="Helical" evidence="1">
    <location>
        <begin position="100"/>
        <end position="126"/>
    </location>
</feature>